<dbReference type="AlphaFoldDB" id="A0A9D1ELH7"/>
<feature type="region of interest" description="Disordered" evidence="1">
    <location>
        <begin position="62"/>
        <end position="107"/>
    </location>
</feature>
<sequence>MAQNGMFRTALFGGYNREDVEEHIRNMEHEIETVKLLHQKEKQDLIRRAEESEGELALVKSELEEAHKQLDDAQPDDKSAQGLEKKPTAEKSEPEAVNAESAGAKEKEALNKLQEELQKERARTESERKTLARLREAQERLEQENQQLRKQLESRDDLFDYETVTKIMEEVRNNAELIEKEARERASQIIQEARDRAVEEGERQRRNISSRINAQLEEKGIQLMAAKYKIEQYIKSINETQQGLCLLNERMGKMVKDMPVRLDDYWESEESFQLEDKGKAGKKLREISDTEE</sequence>
<evidence type="ECO:0000256" key="1">
    <source>
        <dbReference type="SAM" id="MobiDB-lite"/>
    </source>
</evidence>
<reference evidence="2" key="2">
    <citation type="journal article" date="2021" name="PeerJ">
        <title>Extensive microbial diversity within the chicken gut microbiome revealed by metagenomics and culture.</title>
        <authorList>
            <person name="Gilroy R."/>
            <person name="Ravi A."/>
            <person name="Getino M."/>
            <person name="Pursley I."/>
            <person name="Horton D.L."/>
            <person name="Alikhan N.F."/>
            <person name="Baker D."/>
            <person name="Gharbi K."/>
            <person name="Hall N."/>
            <person name="Watson M."/>
            <person name="Adriaenssens E.M."/>
            <person name="Foster-Nyarko E."/>
            <person name="Jarju S."/>
            <person name="Secka A."/>
            <person name="Antonio M."/>
            <person name="Oren A."/>
            <person name="Chaudhuri R.R."/>
            <person name="La Ragione R."/>
            <person name="Hildebrand F."/>
            <person name="Pallen M.J."/>
        </authorList>
    </citation>
    <scope>NUCLEOTIDE SEQUENCE</scope>
    <source>
        <strain evidence="2">ChiSxjej1B13-7041</strain>
    </source>
</reference>
<feature type="compositionally biased region" description="Basic and acidic residues" evidence="1">
    <location>
        <begin position="62"/>
        <end position="94"/>
    </location>
</feature>
<gene>
    <name evidence="2" type="ORF">IAB98_10245</name>
</gene>
<evidence type="ECO:0000313" key="3">
    <source>
        <dbReference type="Proteomes" id="UP000886841"/>
    </source>
</evidence>
<dbReference type="EMBL" id="DVHU01000091">
    <property type="protein sequence ID" value="HIR93784.1"/>
    <property type="molecule type" value="Genomic_DNA"/>
</dbReference>
<accession>A0A9D1ELH7</accession>
<name>A0A9D1ELH7_9FIRM</name>
<reference evidence="2" key="1">
    <citation type="submission" date="2020-10" db="EMBL/GenBank/DDBJ databases">
        <authorList>
            <person name="Gilroy R."/>
        </authorList>
    </citation>
    <scope>NUCLEOTIDE SEQUENCE</scope>
    <source>
        <strain evidence="2">ChiSxjej1B13-7041</strain>
    </source>
</reference>
<evidence type="ECO:0008006" key="4">
    <source>
        <dbReference type="Google" id="ProtNLM"/>
    </source>
</evidence>
<evidence type="ECO:0000313" key="2">
    <source>
        <dbReference type="EMBL" id="HIR93784.1"/>
    </source>
</evidence>
<dbReference type="Proteomes" id="UP000886841">
    <property type="component" value="Unassembled WGS sequence"/>
</dbReference>
<proteinExistence type="predicted"/>
<protein>
    <recommendedName>
        <fullName evidence="4">DivIVA domain-containing protein</fullName>
    </recommendedName>
</protein>
<comment type="caution">
    <text evidence="2">The sequence shown here is derived from an EMBL/GenBank/DDBJ whole genome shotgun (WGS) entry which is preliminary data.</text>
</comment>
<organism evidence="2 3">
    <name type="scientific">Candidatus Egerieimonas intestinavium</name>
    <dbReference type="NCBI Taxonomy" id="2840777"/>
    <lineage>
        <taxon>Bacteria</taxon>
        <taxon>Bacillati</taxon>
        <taxon>Bacillota</taxon>
        <taxon>Clostridia</taxon>
        <taxon>Lachnospirales</taxon>
        <taxon>Lachnospiraceae</taxon>
        <taxon>Lachnospiraceae incertae sedis</taxon>
        <taxon>Candidatus Egerieimonas</taxon>
    </lineage>
</organism>